<dbReference type="Proteomes" id="UP000271098">
    <property type="component" value="Unassembled WGS sequence"/>
</dbReference>
<feature type="region of interest" description="Disordered" evidence="1">
    <location>
        <begin position="32"/>
        <end position="52"/>
    </location>
</feature>
<feature type="region of interest" description="Disordered" evidence="1">
    <location>
        <begin position="112"/>
        <end position="173"/>
    </location>
</feature>
<accession>A0A183DTL5</accession>
<feature type="compositionally biased region" description="Low complexity" evidence="1">
    <location>
        <begin position="146"/>
        <end position="160"/>
    </location>
</feature>
<reference evidence="5" key="1">
    <citation type="submission" date="2016-06" db="UniProtKB">
        <authorList>
            <consortium name="WormBaseParasite"/>
        </authorList>
    </citation>
    <scope>IDENTIFICATION</scope>
</reference>
<gene>
    <name evidence="3" type="ORF">GPUH_LOCUS12056</name>
</gene>
<dbReference type="EMBL" id="UYRT01079006">
    <property type="protein sequence ID" value="VDN19766.1"/>
    <property type="molecule type" value="Genomic_DNA"/>
</dbReference>
<sequence>MTYESRKVVAAIMATFMKGQKYEEDIAPVPVSVPTPTVDEDASSTNSNGSSALSLMKNQPVKFWAALDEMGLLSEITDNMTTSVEHLRRLALMGPSQRDAAELQKRTEVSWRRLEESRRRASRIDDLFSEEPPSSSSGQPKRRRTSATGGATSTTSSATAVIDENNSLSLVEQ</sequence>
<evidence type="ECO:0000256" key="1">
    <source>
        <dbReference type="SAM" id="MobiDB-lite"/>
    </source>
</evidence>
<feature type="domain" description="GMEB1/2/Spe-44-like" evidence="2">
    <location>
        <begin position="56"/>
        <end position="101"/>
    </location>
</feature>
<feature type="compositionally biased region" description="Polar residues" evidence="1">
    <location>
        <begin position="164"/>
        <end position="173"/>
    </location>
</feature>
<evidence type="ECO:0000313" key="3">
    <source>
        <dbReference type="EMBL" id="VDN19766.1"/>
    </source>
</evidence>
<evidence type="ECO:0000259" key="2">
    <source>
        <dbReference type="Pfam" id="PF25892"/>
    </source>
</evidence>
<feature type="compositionally biased region" description="Basic and acidic residues" evidence="1">
    <location>
        <begin position="112"/>
        <end position="126"/>
    </location>
</feature>
<dbReference type="AlphaFoldDB" id="A0A183DTL5"/>
<dbReference type="InterPro" id="IPR059099">
    <property type="entry name" value="GMEB1/2/Spe-44_dom"/>
</dbReference>
<evidence type="ECO:0000313" key="4">
    <source>
        <dbReference type="Proteomes" id="UP000271098"/>
    </source>
</evidence>
<evidence type="ECO:0000313" key="5">
    <source>
        <dbReference type="WBParaSite" id="GPUH_0001207001-mRNA-1"/>
    </source>
</evidence>
<dbReference type="WBParaSite" id="GPUH_0001207001-mRNA-1">
    <property type="protein sequence ID" value="GPUH_0001207001-mRNA-1"/>
    <property type="gene ID" value="GPUH_0001207001"/>
</dbReference>
<organism evidence="5">
    <name type="scientific">Gongylonema pulchrum</name>
    <dbReference type="NCBI Taxonomy" id="637853"/>
    <lineage>
        <taxon>Eukaryota</taxon>
        <taxon>Metazoa</taxon>
        <taxon>Ecdysozoa</taxon>
        <taxon>Nematoda</taxon>
        <taxon>Chromadorea</taxon>
        <taxon>Rhabditida</taxon>
        <taxon>Spirurina</taxon>
        <taxon>Spiruromorpha</taxon>
        <taxon>Spiruroidea</taxon>
        <taxon>Gongylonematidae</taxon>
        <taxon>Gongylonema</taxon>
    </lineage>
</organism>
<keyword evidence="4" id="KW-1185">Reference proteome</keyword>
<name>A0A183DTL5_9BILA</name>
<proteinExistence type="predicted"/>
<protein>
    <recommendedName>
        <fullName evidence="2">GMEB1/2/Spe-44-like domain-containing protein</fullName>
    </recommendedName>
</protein>
<reference evidence="3 4" key="2">
    <citation type="submission" date="2018-11" db="EMBL/GenBank/DDBJ databases">
        <authorList>
            <consortium name="Pathogen Informatics"/>
        </authorList>
    </citation>
    <scope>NUCLEOTIDE SEQUENCE [LARGE SCALE GENOMIC DNA]</scope>
</reference>
<dbReference type="Pfam" id="PF25892">
    <property type="entry name" value="Spe-44"/>
    <property type="match status" value="1"/>
</dbReference>